<dbReference type="AlphaFoldDB" id="A0A1V2L7E2"/>
<name>A0A1V2L7E2_CYBFA</name>
<organism evidence="1 2">
    <name type="scientific">Cyberlindnera fabianii</name>
    <name type="common">Yeast</name>
    <name type="synonym">Hansenula fabianii</name>
    <dbReference type="NCBI Taxonomy" id="36022"/>
    <lineage>
        <taxon>Eukaryota</taxon>
        <taxon>Fungi</taxon>
        <taxon>Dikarya</taxon>
        <taxon>Ascomycota</taxon>
        <taxon>Saccharomycotina</taxon>
        <taxon>Saccharomycetes</taxon>
        <taxon>Phaffomycetales</taxon>
        <taxon>Phaffomycetaceae</taxon>
        <taxon>Cyberlindnera</taxon>
    </lineage>
</organism>
<evidence type="ECO:0000313" key="1">
    <source>
        <dbReference type="EMBL" id="ONH66951.1"/>
    </source>
</evidence>
<accession>A0A1V2L7E2</accession>
<gene>
    <name evidence="1" type="ORF">BON22_2961</name>
</gene>
<dbReference type="Proteomes" id="UP000189513">
    <property type="component" value="Unassembled WGS sequence"/>
</dbReference>
<evidence type="ECO:0000313" key="2">
    <source>
        <dbReference type="Proteomes" id="UP000189513"/>
    </source>
</evidence>
<dbReference type="VEuPathDB" id="FungiDB:BON22_2961"/>
<protein>
    <submittedName>
        <fullName evidence="1">Uncharacterized protein</fullName>
    </submittedName>
</protein>
<reference evidence="2" key="1">
    <citation type="journal article" date="2017" name="Genome Announc.">
        <title>Genome sequences of Cyberlindnera fabianii 65, Pichia kudriavzevii 129, and Saccharomyces cerevisiae 131 isolated from fermented masau fruits in Zimbabwe.</title>
        <authorList>
            <person name="van Rijswijck I.M.H."/>
            <person name="Derks M.F.L."/>
            <person name="Abee T."/>
            <person name="de Ridder D."/>
            <person name="Smid E.J."/>
        </authorList>
    </citation>
    <scope>NUCLEOTIDE SEQUENCE [LARGE SCALE GENOMIC DNA]</scope>
    <source>
        <strain evidence="2">65</strain>
    </source>
</reference>
<dbReference type="OMA" id="DQMITGR"/>
<dbReference type="EMBL" id="MPUK01000005">
    <property type="protein sequence ID" value="ONH66951.1"/>
    <property type="molecule type" value="Genomic_DNA"/>
</dbReference>
<keyword evidence="2" id="KW-1185">Reference proteome</keyword>
<comment type="caution">
    <text evidence="1">The sequence shown here is derived from an EMBL/GenBank/DDBJ whole genome shotgun (WGS) entry which is preliminary data.</text>
</comment>
<proteinExistence type="predicted"/>
<sequence length="343" mass="37907">MADAHLFSQVTLPSLFVQPPAPPESTTDPIGDLLSLLQNIDSAKPYSTLISITYLTRQVITTTSASDENIATLYALWELHLTALIFAHELTLAQQEAKRLSIALDSIVKSKNPKSSNSAAASLFPSNTPLSLRSLLVRLRSSGPTVQFINEGYALLWDQRVKYTETKDNGEKEKIQTVISVLSYGIGAALVAKREYGTFLSLAYSVDNPQMWFAATLVSLMKGDWDEANSYFGKLDDLTDCVEALSEVLATVNPVLDSKSDDTGLEVELKIEKLEDLFALIKDQMITGRTVCALCAMFELNVRDSEKTGSDLFGANLEGPMAPLMRENFKLWRRKASKVYTFE</sequence>